<keyword evidence="9" id="KW-1185">Reference proteome</keyword>
<dbReference type="EC" id="5.2.1.8" evidence="7"/>
<organism evidence="8 9">
    <name type="scientific">Astathelohania contejeani</name>
    <dbReference type="NCBI Taxonomy" id="164912"/>
    <lineage>
        <taxon>Eukaryota</taxon>
        <taxon>Fungi</taxon>
        <taxon>Fungi incertae sedis</taxon>
        <taxon>Microsporidia</taxon>
        <taxon>Astathelohaniidae</taxon>
        <taxon>Astathelohania</taxon>
    </lineage>
</organism>
<comment type="catalytic activity">
    <reaction evidence="1 7">
        <text>[protein]-peptidylproline (omega=180) = [protein]-peptidylproline (omega=0)</text>
        <dbReference type="Rhea" id="RHEA:16237"/>
        <dbReference type="Rhea" id="RHEA-COMP:10747"/>
        <dbReference type="Rhea" id="RHEA-COMP:10748"/>
        <dbReference type="ChEBI" id="CHEBI:83833"/>
        <dbReference type="ChEBI" id="CHEBI:83834"/>
        <dbReference type="EC" id="5.2.1.8"/>
    </reaction>
</comment>
<dbReference type="SUPFAM" id="SSF140984">
    <property type="entry name" value="PTPA-like"/>
    <property type="match status" value="1"/>
</dbReference>
<evidence type="ECO:0000256" key="5">
    <source>
        <dbReference type="ARBA" id="ARBA00023110"/>
    </source>
</evidence>
<keyword evidence="4 7" id="KW-0963">Cytoplasm</keyword>
<protein>
    <recommendedName>
        <fullName evidence="7">Serine/threonine-protein phosphatase 2A activator</fullName>
        <ecNumber evidence="7">5.2.1.8</ecNumber>
    </recommendedName>
    <alternativeName>
        <fullName evidence="7">Phosphotyrosyl phosphatase activator</fullName>
    </alternativeName>
</protein>
<dbReference type="InterPro" id="IPR004327">
    <property type="entry name" value="Phstyr_phstse_ac"/>
</dbReference>
<comment type="subcellular location">
    <subcellularLocation>
        <location evidence="2 7">Cytoplasm</location>
    </subcellularLocation>
</comment>
<dbReference type="InterPro" id="IPR037218">
    <property type="entry name" value="PTPA_sf"/>
</dbReference>
<comment type="similarity">
    <text evidence="3 7">Belongs to the PTPA-type PPIase family.</text>
</comment>
<proteinExistence type="inferred from homology"/>
<reference evidence="8 9" key="1">
    <citation type="submission" date="2019-01" db="EMBL/GenBank/DDBJ databases">
        <title>Genomes sequencing and comparative genomics of infectious freshwater microsporidia, Cucumispora dikerogammari and Thelohania contejeani.</title>
        <authorList>
            <person name="Cormier A."/>
            <person name="Giraud I."/>
            <person name="Wattier R."/>
            <person name="Teixeira M."/>
            <person name="Grandjean F."/>
            <person name="Rigaud T."/>
            <person name="Cordaux R."/>
        </authorList>
    </citation>
    <scope>NUCLEOTIDE SEQUENCE [LARGE SCALE GENOMIC DNA]</scope>
    <source>
        <strain evidence="8">T1</strain>
        <tissue evidence="8">Spores</tissue>
    </source>
</reference>
<evidence type="ECO:0000256" key="4">
    <source>
        <dbReference type="ARBA" id="ARBA00022490"/>
    </source>
</evidence>
<name>A0ABQ7HX12_9MICR</name>
<evidence type="ECO:0000256" key="6">
    <source>
        <dbReference type="ARBA" id="ARBA00023235"/>
    </source>
</evidence>
<evidence type="ECO:0000313" key="9">
    <source>
        <dbReference type="Proteomes" id="UP001516464"/>
    </source>
</evidence>
<dbReference type="Pfam" id="PF03095">
    <property type="entry name" value="PTPA"/>
    <property type="match status" value="1"/>
</dbReference>
<dbReference type="InterPro" id="IPR043170">
    <property type="entry name" value="PTPA_C_lid"/>
</dbReference>
<dbReference type="Proteomes" id="UP001516464">
    <property type="component" value="Unassembled WGS sequence"/>
</dbReference>
<sequence length="262" mass="30286">MHNYGTPLELTKIGCLKASQIIKQFLLQIDHSIKSEKQQTKQSISEMLQRINKLAIETPLSTRPQRFANEAIADFHTSLSVQKWMHNDVLDRYLLASFGNPCRMDYGTGHELNFLCFLYCLVEEEIMEINEVYETLKEYFNIIRVLILRFNLEPAGSHGQWGIDDYQILPYVLGAAELVGTDITWDQMLKMESNGYAQAVRFAAQHRAQNNAGGYSPMVLALKTRTWDCINNGLIRMYESEVLDRGVVMQHFIFSKYLPRDY</sequence>
<comment type="caution">
    <text evidence="8">The sequence shown here is derived from an EMBL/GenBank/DDBJ whole genome shotgun (WGS) entry which is preliminary data.</text>
</comment>
<evidence type="ECO:0000256" key="3">
    <source>
        <dbReference type="ARBA" id="ARBA00011019"/>
    </source>
</evidence>
<gene>
    <name evidence="8" type="ORF">TCON_2069</name>
</gene>
<dbReference type="EMBL" id="SBIQ01000196">
    <property type="protein sequence ID" value="KAF7682716.1"/>
    <property type="molecule type" value="Genomic_DNA"/>
</dbReference>
<comment type="function">
    <text evidence="7">PPIases accelerate the folding of proteins. It catalyzes the cis-trans isomerization of proline imidic peptide bonds in oligopeptides.</text>
</comment>
<evidence type="ECO:0000256" key="7">
    <source>
        <dbReference type="RuleBase" id="RU361210"/>
    </source>
</evidence>
<dbReference type="PANTHER" id="PTHR10012:SF0">
    <property type="entry name" value="SERINE_THREONINE-PROTEIN PHOSPHATASE 2A ACTIVATOR"/>
    <property type="match status" value="1"/>
</dbReference>
<evidence type="ECO:0000256" key="2">
    <source>
        <dbReference type="ARBA" id="ARBA00004496"/>
    </source>
</evidence>
<evidence type="ECO:0000256" key="1">
    <source>
        <dbReference type="ARBA" id="ARBA00000971"/>
    </source>
</evidence>
<keyword evidence="5 7" id="KW-0697">Rotamase</keyword>
<keyword evidence="6 7" id="KW-0413">Isomerase</keyword>
<evidence type="ECO:0000313" key="8">
    <source>
        <dbReference type="EMBL" id="KAF7682716.1"/>
    </source>
</evidence>
<dbReference type="PANTHER" id="PTHR10012">
    <property type="entry name" value="SERINE/THREONINE-PROTEIN PHOSPHATASE 2A REGULATORY SUBUNIT B"/>
    <property type="match status" value="1"/>
</dbReference>
<dbReference type="Gene3D" id="1.20.120.1150">
    <property type="match status" value="1"/>
</dbReference>
<accession>A0ABQ7HX12</accession>